<dbReference type="SUPFAM" id="SSF53335">
    <property type="entry name" value="S-adenosyl-L-methionine-dependent methyltransferases"/>
    <property type="match status" value="1"/>
</dbReference>
<dbReference type="RefSeq" id="WP_206561490.1">
    <property type="nucleotide sequence ID" value="NZ_JAFKCZ010000011.1"/>
</dbReference>
<organism evidence="1 2">
    <name type="scientific">Parahaliea mediterranea</name>
    <dbReference type="NCBI Taxonomy" id="651086"/>
    <lineage>
        <taxon>Bacteria</taxon>
        <taxon>Pseudomonadati</taxon>
        <taxon>Pseudomonadota</taxon>
        <taxon>Gammaproteobacteria</taxon>
        <taxon>Cellvibrionales</taxon>
        <taxon>Halieaceae</taxon>
        <taxon>Parahaliea</taxon>
    </lineage>
</organism>
<sequence>MAEPLAVMKGPHQSFLVRDVVALKPNHARVRQLRDSGVEPRDFGSRIWRSSYLLIDYLSRQSFRRSHHALELGCGWGLPSQFLQKQFGMRVTATDADDSVRQYLELLSEVNGTEVGFRQSSFEQLCNADLDSVDTLVGADICYRPDNGRDLLALVERFLAGSGRVRPGRSRPGRQVILADSGRDSFFELARQLGRRWPYQLHSLSLRLPAPVAGHVLHLGSC</sequence>
<evidence type="ECO:0000313" key="2">
    <source>
        <dbReference type="Proteomes" id="UP000664303"/>
    </source>
</evidence>
<keyword evidence="1" id="KW-0808">Transferase</keyword>
<dbReference type="Gene3D" id="3.40.50.150">
    <property type="entry name" value="Vaccinia Virus protein VP39"/>
    <property type="match status" value="1"/>
</dbReference>
<dbReference type="Pfam" id="PF10294">
    <property type="entry name" value="Methyltransf_16"/>
    <property type="match status" value="1"/>
</dbReference>
<dbReference type="InterPro" id="IPR019410">
    <property type="entry name" value="Methyltransf_16"/>
</dbReference>
<gene>
    <name evidence="1" type="ORF">JYP50_15680</name>
</gene>
<comment type="caution">
    <text evidence="1">The sequence shown here is derived from an EMBL/GenBank/DDBJ whole genome shotgun (WGS) entry which is preliminary data.</text>
</comment>
<name>A0A939DGZ1_9GAMM</name>
<protein>
    <submittedName>
        <fullName evidence="1">Class I SAM-dependent methyltransferase</fullName>
    </submittedName>
</protein>
<dbReference type="GO" id="GO:0008168">
    <property type="term" value="F:methyltransferase activity"/>
    <property type="evidence" value="ECO:0007669"/>
    <property type="project" value="UniProtKB-KW"/>
</dbReference>
<dbReference type="AlphaFoldDB" id="A0A939DGZ1"/>
<dbReference type="GO" id="GO:0032259">
    <property type="term" value="P:methylation"/>
    <property type="evidence" value="ECO:0007669"/>
    <property type="project" value="UniProtKB-KW"/>
</dbReference>
<dbReference type="PANTHER" id="PTHR14614">
    <property type="entry name" value="HEPATOCELLULAR CARCINOMA-ASSOCIATED ANTIGEN"/>
    <property type="match status" value="1"/>
</dbReference>
<dbReference type="Proteomes" id="UP000664303">
    <property type="component" value="Unassembled WGS sequence"/>
</dbReference>
<keyword evidence="1" id="KW-0489">Methyltransferase</keyword>
<evidence type="ECO:0000313" key="1">
    <source>
        <dbReference type="EMBL" id="MBN7798049.1"/>
    </source>
</evidence>
<reference evidence="1" key="1">
    <citation type="submission" date="2021-02" db="EMBL/GenBank/DDBJ databases">
        <title>PHA producing bacteria isolated from coastal sediment in Guangdong, Shenzhen.</title>
        <authorList>
            <person name="Zheng W."/>
            <person name="Yu S."/>
            <person name="Huang Y."/>
        </authorList>
    </citation>
    <scope>NUCLEOTIDE SEQUENCE</scope>
    <source>
        <strain evidence="1">TN14-10</strain>
    </source>
</reference>
<dbReference type="EMBL" id="JAFKCZ010000011">
    <property type="protein sequence ID" value="MBN7798049.1"/>
    <property type="molecule type" value="Genomic_DNA"/>
</dbReference>
<dbReference type="CDD" id="cd02440">
    <property type="entry name" value="AdoMet_MTases"/>
    <property type="match status" value="1"/>
</dbReference>
<accession>A0A939DGZ1</accession>
<keyword evidence="2" id="KW-1185">Reference proteome</keyword>
<proteinExistence type="predicted"/>
<dbReference type="InterPro" id="IPR029063">
    <property type="entry name" value="SAM-dependent_MTases_sf"/>
</dbReference>